<reference evidence="2 3" key="1">
    <citation type="submission" date="2015-02" db="EMBL/GenBank/DDBJ databases">
        <title>Nostoc linckia genome annotation.</title>
        <authorList>
            <person name="Zhou Z."/>
        </authorList>
    </citation>
    <scope>NUCLEOTIDE SEQUENCE [LARGE SCALE GENOMIC DNA]</scope>
    <source>
        <strain evidence="3">z8</strain>
    </source>
</reference>
<feature type="transmembrane region" description="Helical" evidence="1">
    <location>
        <begin position="133"/>
        <end position="157"/>
    </location>
</feature>
<sequence length="898" mass="99437">MTPVPRLDLKPKLKRPLSLWNPLDYLRLLYWVFFFPQALRWYVDEFGGGYITETEMNWQKGWKLLPQNPIQRQLVFQGLVLTIVTLLAINLIFQTLNVHVDWFEAAFGVAFGVVGSVAFGVVLSIAFDVAFGVAGSVAFGVALGIAVGMAGSVAGSVAFDVAFGGAKTVAFDVAFGVVKGVAFGVAFGVAGSVAVGVVFCVAGSVAVAVAIGVALAVAFAVAEGVAGGVAFGVTVCLAVLRPETWLIGSLLNLRIIRNASWLLPRITPLPFPNLVWRLENWLQNDWETGLHNINQMLAYTLQFIPVFQTVNKVLITTPSEQIIWRVSLLATDPFDWKLVGFASGYLIKQIKLQLVKGFVFFRYFKEPISLPLTVDTRLDTPARAAAAGFWHLHEKQPAKAIEAFAVVRSLLYGEEMYTLAQTLATFHKAKKPSSIAAIQLPSFPQEPLLRPDTWEVLTHLRRVVEDVQFVERSVSRLAKSLALNRALGELTKILNQADTLPQAEQGLIIDIAQTWQKSLLQITGEVGEISITKPVVNPYLVGDPVEGHLFVGREDIIKQLEELWVMGNQLQSVVLYGHRRMGKTSILLNAANCLGSQIQLAYVNLLRLGDSPQGVGEVLMAICDEISRTVKLSSPADADLLNLPYRTFERYLKQVEANLDGGLIIALDEFEKIEDLIEAGKIPIDFMGFLRGLVQMSSKIAFAFAGLHTLEEMTADYFQPFFASVIPIHVGFQERAATRQILANPGNEDFSLDYILEALDEIYALTHGQPYLVQLVGFQLVRRYNDFVFEQGRPRDPVFTIEDVEAVINDPEFFQRGSYYFDGVWGQAARDAGGQQTIVQLLAPHPDGLSLDTLAQSTGMNDADLQKALNTLKRHDVVEETQGKWRIMVELFRRWVLR</sequence>
<dbReference type="SUPFAM" id="SSF52540">
    <property type="entry name" value="P-loop containing nucleoside triphosphate hydrolases"/>
    <property type="match status" value="1"/>
</dbReference>
<dbReference type="Gene3D" id="1.10.10.10">
    <property type="entry name" value="Winged helix-like DNA-binding domain superfamily/Winged helix DNA-binding domain"/>
    <property type="match status" value="1"/>
</dbReference>
<dbReference type="PANTHER" id="PTHR34301">
    <property type="entry name" value="DNA-BINDING PROTEIN-RELATED"/>
    <property type="match status" value="1"/>
</dbReference>
<evidence type="ECO:0000313" key="2">
    <source>
        <dbReference type="EMBL" id="PHK01906.1"/>
    </source>
</evidence>
<keyword evidence="1" id="KW-1133">Transmembrane helix</keyword>
<dbReference type="RefSeq" id="WP_099069741.1">
    <property type="nucleotide sequence ID" value="NZ_LAHD01000063.1"/>
</dbReference>
<dbReference type="EMBL" id="LAHD01000063">
    <property type="protein sequence ID" value="PHK01906.1"/>
    <property type="molecule type" value="Genomic_DNA"/>
</dbReference>
<feature type="transmembrane region" description="Helical" evidence="1">
    <location>
        <begin position="105"/>
        <end position="127"/>
    </location>
</feature>
<dbReference type="Gene3D" id="3.40.50.300">
    <property type="entry name" value="P-loop containing nucleotide triphosphate hydrolases"/>
    <property type="match status" value="1"/>
</dbReference>
<accession>A0A9Q5ZA29</accession>
<gene>
    <name evidence="2" type="ORF">VF08_20605</name>
</gene>
<feature type="transmembrane region" description="Helical" evidence="1">
    <location>
        <begin position="196"/>
        <end position="222"/>
    </location>
</feature>
<keyword evidence="1" id="KW-0812">Transmembrane</keyword>
<evidence type="ECO:0000256" key="1">
    <source>
        <dbReference type="SAM" id="Phobius"/>
    </source>
</evidence>
<comment type="caution">
    <text evidence="2">The sequence shown here is derived from an EMBL/GenBank/DDBJ whole genome shotgun (WGS) entry which is preliminary data.</text>
</comment>
<dbReference type="Proteomes" id="UP000222310">
    <property type="component" value="Unassembled WGS sequence"/>
</dbReference>
<dbReference type="AlphaFoldDB" id="A0A9Q5ZA29"/>
<dbReference type="InterPro" id="IPR027417">
    <property type="entry name" value="P-loop_NTPase"/>
</dbReference>
<feature type="transmembrane region" description="Helical" evidence="1">
    <location>
        <begin position="74"/>
        <end position="93"/>
    </location>
</feature>
<name>A0A9Q5ZA29_NOSLI</name>
<proteinExistence type="predicted"/>
<dbReference type="InterPro" id="IPR036388">
    <property type="entry name" value="WH-like_DNA-bd_sf"/>
</dbReference>
<evidence type="ECO:0000313" key="3">
    <source>
        <dbReference type="Proteomes" id="UP000222310"/>
    </source>
</evidence>
<keyword evidence="1" id="KW-0472">Membrane</keyword>
<protein>
    <submittedName>
        <fullName evidence="2">ATPase</fullName>
    </submittedName>
</protein>
<dbReference type="PANTHER" id="PTHR34301:SF8">
    <property type="entry name" value="ATPASE DOMAIN-CONTAINING PROTEIN"/>
    <property type="match status" value="1"/>
</dbReference>
<organism evidence="2 3">
    <name type="scientific">Nostoc linckia z8</name>
    <dbReference type="NCBI Taxonomy" id="1628746"/>
    <lineage>
        <taxon>Bacteria</taxon>
        <taxon>Bacillati</taxon>
        <taxon>Cyanobacteriota</taxon>
        <taxon>Cyanophyceae</taxon>
        <taxon>Nostocales</taxon>
        <taxon>Nostocaceae</taxon>
        <taxon>Nostoc</taxon>
    </lineage>
</organism>
<feature type="transmembrane region" description="Helical" evidence="1">
    <location>
        <begin position="169"/>
        <end position="190"/>
    </location>
</feature>
<dbReference type="GeneID" id="57095483"/>